<feature type="compositionally biased region" description="Basic residues" evidence="11">
    <location>
        <begin position="131"/>
        <end position="145"/>
    </location>
</feature>
<dbReference type="Pfam" id="PF02434">
    <property type="entry name" value="Fringe"/>
    <property type="match status" value="1"/>
</dbReference>
<feature type="region of interest" description="Disordered" evidence="11">
    <location>
        <begin position="330"/>
        <end position="358"/>
    </location>
</feature>
<sequence length="852" mass="94593">MAANLAEMVDKALPSGGVVNCEHLHKLLHVVVHNLTEKELKTDFRCSSDGKPAAQPFDKENLVMIHGKVKDLTKMSEEQRRMLCELEGKLNSLEGEVNKVANAGGSCGKCGKSVAIRDKERVQSAPAGRSASKRSLTKPGSKRSLTKMGRSSNTSYKSHSCLSEAERSGGVFGKGGGRPGSSKQKDPTAANLQQVVDSQMKNIHIPELKKWVEAKLKSLPAMDSLPQRIDQLVKDQMNSTVVPDMKKMIEAMIQQTQKEMGGAGGSGSAFPLCISCQKMSTSQIDSQDSDLTCLVHQSIGTPDGIINCNQLQKLLLCLVQGVREIQEELSLGGDDGSSVEEGDGDPQESPSGKGKGRWGEVYQTFKDHDDLIQCLDEKLRELEERLKKCCGEHADEVGEDGEVVPKPTIGELGDKVAEQEERMKEQEERLLESLAGLEEQMKAAQEGTENRLNGLEELLAELQRQLAESEARAEEELRGIKSAMTEDKLQQIDDTVNQVVDLTQQLEALRAQLQEMLQDRERMNDVINRLVQDKEEMSKSLAELADDKAKTNKLVDKLAEQAGLKTRPESAGTTHRILTDLTCIACEKDAVQRDRDDLPMALPGQGKPKKVTRKPRVDPLVRLRSKRAAGGAHTVVNADERVFRLAGQDICRCSTSSGGSQPREWWCHFDDDNYVNVPRLVKLLDDYSPTQDWYLGKPSISSPLEIFLDNTKSSTEVNKKVTFWFATGGAGFCISRALALKMLPIASSGKFVAIGDKIRFPDDVTMGFIVEHILNVPLTVVDAFHSHLEPMEFIRPETFHDQVSFSYARMRNEWNVVKVDGFDLKTDPKRIYSLHCYLYPFFSICPKTIKRR</sequence>
<reference evidence="13 14" key="1">
    <citation type="submission" date="2024-05" db="EMBL/GenBank/DDBJ databases">
        <title>Culex pipiens pipiens assembly and annotation.</title>
        <authorList>
            <person name="Alout H."/>
            <person name="Durand T."/>
        </authorList>
    </citation>
    <scope>NUCLEOTIDE SEQUENCE [LARGE SCALE GENOMIC DNA]</scope>
    <source>
        <strain evidence="13">HA-2024</strain>
        <tissue evidence="13">Whole body</tissue>
    </source>
</reference>
<evidence type="ECO:0000256" key="4">
    <source>
        <dbReference type="ARBA" id="ARBA00022679"/>
    </source>
</evidence>
<keyword evidence="14" id="KW-1185">Reference proteome</keyword>
<proteinExistence type="inferred from homology"/>
<comment type="caution">
    <text evidence="13">The sequence shown here is derived from an EMBL/GenBank/DDBJ whole genome shotgun (WGS) entry which is preliminary data.</text>
</comment>
<dbReference type="GO" id="GO:0012505">
    <property type="term" value="C:endomembrane system"/>
    <property type="evidence" value="ECO:0007669"/>
    <property type="project" value="UniProtKB-SubCell"/>
</dbReference>
<evidence type="ECO:0000313" key="14">
    <source>
        <dbReference type="Proteomes" id="UP001562425"/>
    </source>
</evidence>
<feature type="coiled-coil region" evidence="10">
    <location>
        <begin position="365"/>
        <end position="561"/>
    </location>
</feature>
<feature type="region of interest" description="Disordered" evidence="11">
    <location>
        <begin position="119"/>
        <end position="190"/>
    </location>
</feature>
<dbReference type="EMBL" id="JBEHCU010011324">
    <property type="protein sequence ID" value="KAL1376883.1"/>
    <property type="molecule type" value="Genomic_DNA"/>
</dbReference>
<dbReference type="Proteomes" id="UP001562425">
    <property type="component" value="Unassembled WGS sequence"/>
</dbReference>
<evidence type="ECO:0000259" key="12">
    <source>
        <dbReference type="Pfam" id="PF02434"/>
    </source>
</evidence>
<dbReference type="GO" id="GO:0016757">
    <property type="term" value="F:glycosyltransferase activity"/>
    <property type="evidence" value="ECO:0007669"/>
    <property type="project" value="UniProtKB-KW"/>
</dbReference>
<feature type="domain" description="Fringe-like glycosyltransferase" evidence="12">
    <location>
        <begin position="661"/>
        <end position="830"/>
    </location>
</feature>
<evidence type="ECO:0000256" key="3">
    <source>
        <dbReference type="ARBA" id="ARBA00022676"/>
    </source>
</evidence>
<evidence type="ECO:0000256" key="2">
    <source>
        <dbReference type="ARBA" id="ARBA00008661"/>
    </source>
</evidence>
<evidence type="ECO:0000313" key="13">
    <source>
        <dbReference type="EMBL" id="KAL1376883.1"/>
    </source>
</evidence>
<evidence type="ECO:0000256" key="6">
    <source>
        <dbReference type="ARBA" id="ARBA00022968"/>
    </source>
</evidence>
<evidence type="ECO:0000256" key="11">
    <source>
        <dbReference type="SAM" id="MobiDB-lite"/>
    </source>
</evidence>
<gene>
    <name evidence="13" type="ORF">pipiens_016624</name>
</gene>
<accession>A0ABD1CKG4</accession>
<keyword evidence="4" id="KW-0808">Transferase</keyword>
<comment type="subcellular location">
    <subcellularLocation>
        <location evidence="9">Endomembrane system</location>
        <topology evidence="9">Single-pass membrane protein</topology>
    </subcellularLocation>
    <subcellularLocation>
        <location evidence="1">Membrane</location>
        <topology evidence="1">Single-pass type II membrane protein</topology>
    </subcellularLocation>
</comment>
<feature type="compositionally biased region" description="Acidic residues" evidence="11">
    <location>
        <begin position="337"/>
        <end position="346"/>
    </location>
</feature>
<dbReference type="Gene3D" id="3.90.550.50">
    <property type="match status" value="1"/>
</dbReference>
<evidence type="ECO:0000256" key="8">
    <source>
        <dbReference type="ARBA" id="ARBA00023136"/>
    </source>
</evidence>
<organism evidence="13 14">
    <name type="scientific">Culex pipiens pipiens</name>
    <name type="common">Northern house mosquito</name>
    <dbReference type="NCBI Taxonomy" id="38569"/>
    <lineage>
        <taxon>Eukaryota</taxon>
        <taxon>Metazoa</taxon>
        <taxon>Ecdysozoa</taxon>
        <taxon>Arthropoda</taxon>
        <taxon>Hexapoda</taxon>
        <taxon>Insecta</taxon>
        <taxon>Pterygota</taxon>
        <taxon>Neoptera</taxon>
        <taxon>Endopterygota</taxon>
        <taxon>Diptera</taxon>
        <taxon>Nematocera</taxon>
        <taxon>Culicoidea</taxon>
        <taxon>Culicidae</taxon>
        <taxon>Culicinae</taxon>
        <taxon>Culicini</taxon>
        <taxon>Culex</taxon>
        <taxon>Culex</taxon>
    </lineage>
</organism>
<evidence type="ECO:0000256" key="5">
    <source>
        <dbReference type="ARBA" id="ARBA00022692"/>
    </source>
</evidence>
<name>A0ABD1CKG4_CULPP</name>
<feature type="compositionally biased region" description="Gly residues" evidence="11">
    <location>
        <begin position="170"/>
        <end position="179"/>
    </location>
</feature>
<keyword evidence="7" id="KW-1133">Transmembrane helix</keyword>
<evidence type="ECO:0000256" key="10">
    <source>
        <dbReference type="SAM" id="Coils"/>
    </source>
</evidence>
<keyword evidence="3" id="KW-0328">Glycosyltransferase</keyword>
<protein>
    <recommendedName>
        <fullName evidence="12">Fringe-like glycosyltransferase domain-containing protein</fullName>
    </recommendedName>
</protein>
<keyword evidence="8" id="KW-0472">Membrane</keyword>
<dbReference type="AlphaFoldDB" id="A0ABD1CKG4"/>
<evidence type="ECO:0000256" key="7">
    <source>
        <dbReference type="ARBA" id="ARBA00022989"/>
    </source>
</evidence>
<comment type="similarity">
    <text evidence="2">Belongs to the glycosyltransferase 31 family.</text>
</comment>
<keyword evidence="10" id="KW-0175">Coiled coil</keyword>
<evidence type="ECO:0000256" key="9">
    <source>
        <dbReference type="ARBA" id="ARBA00037847"/>
    </source>
</evidence>
<evidence type="ECO:0000256" key="1">
    <source>
        <dbReference type="ARBA" id="ARBA00004606"/>
    </source>
</evidence>
<dbReference type="InterPro" id="IPR003378">
    <property type="entry name" value="Fringe-like_glycosylTrfase"/>
</dbReference>
<dbReference type="GO" id="GO:0016020">
    <property type="term" value="C:membrane"/>
    <property type="evidence" value="ECO:0007669"/>
    <property type="project" value="UniProtKB-SubCell"/>
</dbReference>
<keyword evidence="6" id="KW-0735">Signal-anchor</keyword>
<keyword evidence="5" id="KW-0812">Transmembrane</keyword>
<dbReference type="PANTHER" id="PTHR10811">
    <property type="entry name" value="FRINGE-RELATED"/>
    <property type="match status" value="1"/>
</dbReference>
<feature type="compositionally biased region" description="Polar residues" evidence="11">
    <location>
        <begin position="149"/>
        <end position="161"/>
    </location>
</feature>